<dbReference type="Gene3D" id="3.40.50.150">
    <property type="entry name" value="Vaccinia Virus protein VP39"/>
    <property type="match status" value="1"/>
</dbReference>
<name>A0A7L9FGS8_9CREN</name>
<dbReference type="REBASE" id="450799">
    <property type="entry name" value="M.Tsp3507LTORF4880P"/>
</dbReference>
<dbReference type="KEGG" id="thel:IG193_04880"/>
<gene>
    <name evidence="5" type="ORF">IG193_04880</name>
</gene>
<dbReference type="EMBL" id="CP062310">
    <property type="protein sequence ID" value="QOJ78126.1"/>
    <property type="molecule type" value="Genomic_DNA"/>
</dbReference>
<dbReference type="GO" id="GO:0003886">
    <property type="term" value="F:DNA (cytosine-5-)-methyltransferase activity"/>
    <property type="evidence" value="ECO:0007669"/>
    <property type="project" value="UniProtKB-EC"/>
</dbReference>
<dbReference type="GeneID" id="59149206"/>
<dbReference type="FunCoup" id="A0A7L9FGS8">
    <property type="interactions" value="21"/>
</dbReference>
<keyword evidence="6" id="KW-1185">Reference proteome</keyword>
<dbReference type="GO" id="GO:0044027">
    <property type="term" value="P:negative regulation of gene expression via chromosomal CpG island methylation"/>
    <property type="evidence" value="ECO:0007669"/>
    <property type="project" value="TreeGrafter"/>
</dbReference>
<dbReference type="GO" id="GO:0003677">
    <property type="term" value="F:DNA binding"/>
    <property type="evidence" value="ECO:0007669"/>
    <property type="project" value="TreeGrafter"/>
</dbReference>
<keyword evidence="4" id="KW-0949">S-adenosyl-L-methionine</keyword>
<protein>
    <recommendedName>
        <fullName evidence="1">DNA (cytosine-5-)-methyltransferase</fullName>
        <ecNumber evidence="1">2.1.1.37</ecNumber>
    </recommendedName>
</protein>
<organism evidence="5 6">
    <name type="scientific">Infirmifilum lucidum</name>
    <dbReference type="NCBI Taxonomy" id="2776706"/>
    <lineage>
        <taxon>Archaea</taxon>
        <taxon>Thermoproteota</taxon>
        <taxon>Thermoprotei</taxon>
        <taxon>Thermofilales</taxon>
        <taxon>Thermofilaceae</taxon>
        <taxon>Infirmifilum</taxon>
    </lineage>
</organism>
<dbReference type="InterPro" id="IPR050390">
    <property type="entry name" value="C5-Methyltransferase"/>
</dbReference>
<dbReference type="AlphaFoldDB" id="A0A7L9FGS8"/>
<dbReference type="PROSITE" id="PS51679">
    <property type="entry name" value="SAM_MT_C5"/>
    <property type="match status" value="1"/>
</dbReference>
<dbReference type="EC" id="2.1.1.37" evidence="1"/>
<dbReference type="InParanoid" id="A0A7L9FGS8"/>
<dbReference type="PANTHER" id="PTHR10629">
    <property type="entry name" value="CYTOSINE-SPECIFIC METHYLTRANSFERASE"/>
    <property type="match status" value="1"/>
</dbReference>
<evidence type="ECO:0000313" key="5">
    <source>
        <dbReference type="EMBL" id="QOJ78126.1"/>
    </source>
</evidence>
<dbReference type="InterPro" id="IPR029063">
    <property type="entry name" value="SAM-dependent_MTases_sf"/>
</dbReference>
<dbReference type="Proteomes" id="UP000594121">
    <property type="component" value="Chromosome"/>
</dbReference>
<dbReference type="PANTHER" id="PTHR10629:SF52">
    <property type="entry name" value="DNA (CYTOSINE-5)-METHYLTRANSFERASE 1"/>
    <property type="match status" value="1"/>
</dbReference>
<dbReference type="Pfam" id="PF00145">
    <property type="entry name" value="DNA_methylase"/>
    <property type="match status" value="2"/>
</dbReference>
<dbReference type="Gene3D" id="3.90.120.10">
    <property type="entry name" value="DNA Methylase, subunit A, domain 2"/>
    <property type="match status" value="1"/>
</dbReference>
<dbReference type="InterPro" id="IPR001525">
    <property type="entry name" value="C5_MeTfrase"/>
</dbReference>
<evidence type="ECO:0000256" key="1">
    <source>
        <dbReference type="ARBA" id="ARBA00011975"/>
    </source>
</evidence>
<evidence type="ECO:0000256" key="3">
    <source>
        <dbReference type="ARBA" id="ARBA00022679"/>
    </source>
</evidence>
<reference evidence="5 6" key="1">
    <citation type="submission" date="2020-10" db="EMBL/GenBank/DDBJ databases">
        <title>Thermofilum lucidum 3507LT sp. nov. a novel member of Thermofilaceae family isolated from Chile hot spring, and proposal of description order Thermofilales.</title>
        <authorList>
            <person name="Zayulina K.S."/>
            <person name="Elcheninov A.G."/>
            <person name="Toshchakov S.V."/>
            <person name="Kublanov I.V."/>
        </authorList>
    </citation>
    <scope>NUCLEOTIDE SEQUENCE [LARGE SCALE GENOMIC DNA]</scope>
    <source>
        <strain evidence="5 6">3507LT</strain>
    </source>
</reference>
<proteinExistence type="predicted"/>
<keyword evidence="3 5" id="KW-0808">Transferase</keyword>
<sequence>MFRLIDLFAGAGGFSRGFREEGFRVELGIESMSVIAETYAANFPEATALAVDIREVHSAEIIRLLGRRPDIVIGGPPCEGFTRANPRRRKDPYERLYDDPLGSLVLHFIRIVGDLEPKVFVMENVPGIMDDGLDTILRREFAEVGYSKIYFNILRAEEHGTPSQRTRVFISNIPINPPKQRKVVVYEALKDLPPPDPYYGIPNHEPVPLGPRRLKRISKLKWGEPLVRYRGYEGRVLQNVIRLHPYRVAPTVMGSSRFIHPFEDRLLTVREQARLMGFPDDHVFLGGRDLQFNQVGEAVPVPLARAIAKEVKKYLTSES</sequence>
<accession>A0A7L9FGS8</accession>
<evidence type="ECO:0000256" key="4">
    <source>
        <dbReference type="ARBA" id="ARBA00022691"/>
    </source>
</evidence>
<dbReference type="RefSeq" id="WP_192818099.1">
    <property type="nucleotide sequence ID" value="NZ_CP062310.1"/>
</dbReference>
<dbReference type="SUPFAM" id="SSF53335">
    <property type="entry name" value="S-adenosyl-L-methionine-dependent methyltransferases"/>
    <property type="match status" value="1"/>
</dbReference>
<evidence type="ECO:0000313" key="6">
    <source>
        <dbReference type="Proteomes" id="UP000594121"/>
    </source>
</evidence>
<dbReference type="PRINTS" id="PR00105">
    <property type="entry name" value="C5METTRFRASE"/>
</dbReference>
<evidence type="ECO:0000256" key="2">
    <source>
        <dbReference type="ARBA" id="ARBA00022603"/>
    </source>
</evidence>
<keyword evidence="2 5" id="KW-0489">Methyltransferase</keyword>
<dbReference type="GO" id="GO:0032259">
    <property type="term" value="P:methylation"/>
    <property type="evidence" value="ECO:0007669"/>
    <property type="project" value="UniProtKB-KW"/>
</dbReference>